<feature type="transmembrane region" description="Helical" evidence="1">
    <location>
        <begin position="247"/>
        <end position="265"/>
    </location>
</feature>
<feature type="transmembrane region" description="Helical" evidence="1">
    <location>
        <begin position="64"/>
        <end position="87"/>
    </location>
</feature>
<dbReference type="Proteomes" id="UP000189981">
    <property type="component" value="Unassembled WGS sequence"/>
</dbReference>
<feature type="domain" description="DUF5009" evidence="2">
    <location>
        <begin position="17"/>
        <end position="116"/>
    </location>
</feature>
<feature type="transmembrane region" description="Helical" evidence="1">
    <location>
        <begin position="214"/>
        <end position="235"/>
    </location>
</feature>
<feature type="transmembrane region" description="Helical" evidence="1">
    <location>
        <begin position="277"/>
        <end position="295"/>
    </location>
</feature>
<gene>
    <name evidence="3" type="ORF">SAMN05661099_1454</name>
</gene>
<accession>A0A1T5BAT7</accession>
<dbReference type="Pfam" id="PF16401">
    <property type="entry name" value="DUF5009"/>
    <property type="match status" value="1"/>
</dbReference>
<evidence type="ECO:0000313" key="3">
    <source>
        <dbReference type="EMBL" id="SKB44003.1"/>
    </source>
</evidence>
<dbReference type="OrthoDB" id="9788724at2"/>
<dbReference type="AlphaFoldDB" id="A0A1T5BAT7"/>
<dbReference type="InterPro" id="IPR032176">
    <property type="entry name" value="DUF5009"/>
</dbReference>
<dbReference type="PANTHER" id="PTHR31061:SF24">
    <property type="entry name" value="LD22376P"/>
    <property type="match status" value="1"/>
</dbReference>
<dbReference type="STRING" id="572036.SAMN05661099_1454"/>
<feature type="transmembrane region" description="Helical" evidence="1">
    <location>
        <begin position="129"/>
        <end position="152"/>
    </location>
</feature>
<keyword evidence="3" id="KW-0808">Transferase</keyword>
<keyword evidence="1" id="KW-0812">Transmembrane</keyword>
<dbReference type="GO" id="GO:0016746">
    <property type="term" value="F:acyltransferase activity"/>
    <property type="evidence" value="ECO:0007669"/>
    <property type="project" value="UniProtKB-KW"/>
</dbReference>
<feature type="transmembrane region" description="Helical" evidence="1">
    <location>
        <begin position="99"/>
        <end position="117"/>
    </location>
</feature>
<feature type="transmembrane region" description="Helical" evidence="1">
    <location>
        <begin position="307"/>
        <end position="326"/>
    </location>
</feature>
<keyword evidence="4" id="KW-1185">Reference proteome</keyword>
<evidence type="ECO:0000313" key="4">
    <source>
        <dbReference type="Proteomes" id="UP000189981"/>
    </source>
</evidence>
<dbReference type="RefSeq" id="WP_079701930.1">
    <property type="nucleotide sequence ID" value="NZ_FUYR01000001.1"/>
</dbReference>
<proteinExistence type="predicted"/>
<name>A0A1T5BAT7_9SPHI</name>
<dbReference type="PANTHER" id="PTHR31061">
    <property type="entry name" value="LD22376P"/>
    <property type="match status" value="1"/>
</dbReference>
<feature type="transmembrane region" description="Helical" evidence="1">
    <location>
        <begin position="346"/>
        <end position="368"/>
    </location>
</feature>
<dbReference type="EMBL" id="FUYR01000001">
    <property type="protein sequence ID" value="SKB44003.1"/>
    <property type="molecule type" value="Genomic_DNA"/>
</dbReference>
<organism evidence="3 4">
    <name type="scientific">Daejeonella lutea</name>
    <dbReference type="NCBI Taxonomy" id="572036"/>
    <lineage>
        <taxon>Bacteria</taxon>
        <taxon>Pseudomonadati</taxon>
        <taxon>Bacteroidota</taxon>
        <taxon>Sphingobacteriia</taxon>
        <taxon>Sphingobacteriales</taxon>
        <taxon>Sphingobacteriaceae</taxon>
        <taxon>Daejeonella</taxon>
    </lineage>
</organism>
<keyword evidence="1" id="KW-1133">Transmembrane helix</keyword>
<evidence type="ECO:0000256" key="1">
    <source>
        <dbReference type="SAM" id="Phobius"/>
    </source>
</evidence>
<keyword evidence="1" id="KW-0472">Membrane</keyword>
<reference evidence="4" key="1">
    <citation type="submission" date="2017-02" db="EMBL/GenBank/DDBJ databases">
        <authorList>
            <person name="Varghese N."/>
            <person name="Submissions S."/>
        </authorList>
    </citation>
    <scope>NUCLEOTIDE SEQUENCE [LARGE SCALE GENOMIC DNA]</scope>
    <source>
        <strain evidence="4">DSM 22385</strain>
    </source>
</reference>
<sequence>MKRSETAAVEAHAGRLYSLDALRGFDMFWIMGAEEIFHSLAKITGFPLWVTMADQLTHPDWHGFAFYDLIFPLFLFLAGVATPYSVGRELENGKSRNELLIRVIKRGLVLVLLGVIYNNGLRLRDSVDAFRFCSVLGRIGLAYMFANIIFLYTKRTGQMIWFGGLLIGYWLLLKFTSAPGFAPGDLTMEGNFASYIDRSILPGRLYLKIHDPEGLVSVIPSIGTALLGILTGGLLKYGVESRQKKALYMALAGIVCLIIGQVWNLDFPINKNLWTSSFVMYVGGWSLLLLSLFYYIIDTLGFTRWAFFFKIIGMNSILIYISGRFIDWDYASNGVFRWLFQLTGEPYDAVVKAICFVLVQWAFLYFLYRKKVFLRV</sequence>
<feature type="transmembrane region" description="Helical" evidence="1">
    <location>
        <begin position="159"/>
        <end position="182"/>
    </location>
</feature>
<evidence type="ECO:0000259" key="2">
    <source>
        <dbReference type="Pfam" id="PF16401"/>
    </source>
</evidence>
<keyword evidence="3" id="KW-0012">Acyltransferase</keyword>
<protein>
    <submittedName>
        <fullName evidence="3">Predicted acyltransferase</fullName>
    </submittedName>
</protein>